<protein>
    <submittedName>
        <fullName evidence="9">ABC transporter permease</fullName>
    </submittedName>
</protein>
<evidence type="ECO:0000313" key="10">
    <source>
        <dbReference type="Proteomes" id="UP000662783"/>
    </source>
</evidence>
<dbReference type="AlphaFoldDB" id="A0A975A1X2"/>
<comment type="subcellular location">
    <subcellularLocation>
        <location evidence="1">Cell membrane</location>
        <topology evidence="1">Multi-pass membrane protein</topology>
    </subcellularLocation>
</comment>
<feature type="transmembrane region" description="Helical" evidence="6">
    <location>
        <begin position="468"/>
        <end position="491"/>
    </location>
</feature>
<feature type="transmembrane region" description="Helical" evidence="6">
    <location>
        <begin position="803"/>
        <end position="826"/>
    </location>
</feature>
<dbReference type="InterPro" id="IPR047928">
    <property type="entry name" value="Perm_prefix_1"/>
</dbReference>
<dbReference type="GO" id="GO:0005886">
    <property type="term" value="C:plasma membrane"/>
    <property type="evidence" value="ECO:0007669"/>
    <property type="project" value="UniProtKB-SubCell"/>
</dbReference>
<dbReference type="GO" id="GO:0022857">
    <property type="term" value="F:transmembrane transporter activity"/>
    <property type="evidence" value="ECO:0007669"/>
    <property type="project" value="TreeGrafter"/>
</dbReference>
<sequence>MFDIDKAIKTWLRSFRKHRAFDDGTILEMELHIRDHIDDLEARGYNKKEAFDLAVSEFGEISPMADEEFSNIKSRTTLKSLIQAAMFKNYSKVAIRNLMRNPLNSFINLFGLSVGIGLVIFVYAYIQFVYKTDQFHENKDKVYLVTFFSDRDGSLQQFGKSPEPLAEMLKNDFTNIEKVSRIEDRNVILKLEDNVFHETVRFTDSDFLEMLTFPMKWGTSSSLNDINSIILSENMSIKYFGGDNPIGRDIKLKFDETTSKVFKVSGVAKKFPESRTISFNFLVNIENLRNSSPEYDFQDWNETLDATLIQVDDPSNISSIQQRMEKYKHFHNSAVNEEWVIASFGFEPLTTLHLNSHNIRDRIVRGSKSNIEASYFLSFIAGAMLLLACLNYVNIAIVSATRRLKEIGVRKTVGASRKVVIVQFLTENIVITSFALAFGVLLGAVLFIPWFEEINGFNMGFTFIDPTLWIYLPAVLLFTAILSGSYPAFYISSLKITGILKGSVKFGSKNRLTKLLLGFQLILAYIFITAAVTFTLNTNYLSERSWGYDNRQVLYISIPDDSGFEKMKPLFEQNPNVLSVSGAKHHLGKNRLQIVINKPDRQFEVDQFSVGDNYFETMGIDLLKGRVFNEDFESDKTKIIVNETFVNKLSLTDPIDELFKIDSVEYTIIGLAKDVHSDNFGEEVQPTIFKLAEKDNFNYLSMKVRPGSEKETYEAARAIWAQLYPEIPFDGGYQEDVWGNYYERIDVHAHVWQVFAVLAILLASMGLYGLITLNVTRRIKEFSIRKVLGAGIKSLTSNISKQYVILLSIATVIGAPVSFYIMRFILNFTYSYHLPMSIEILGIAITILSLVLLLIISTQIRKINKSNPVNGLRIE</sequence>
<name>A0A975A1X2_9BACT</name>
<dbReference type="Proteomes" id="UP000662783">
    <property type="component" value="Chromosome"/>
</dbReference>
<reference evidence="9" key="1">
    <citation type="submission" date="2021-02" db="EMBL/GenBank/DDBJ databases">
        <title>Fulvivirga sp. S481 isolated from sea water.</title>
        <authorList>
            <person name="Bae S.S."/>
            <person name="Baek K."/>
        </authorList>
    </citation>
    <scope>NUCLEOTIDE SEQUENCE</scope>
    <source>
        <strain evidence="9">S481</strain>
    </source>
</reference>
<dbReference type="Pfam" id="PF12704">
    <property type="entry name" value="MacB_PCD"/>
    <property type="match status" value="2"/>
</dbReference>
<organism evidence="9 10">
    <name type="scientific">Fulvivirga lutea</name>
    <dbReference type="NCBI Taxonomy" id="2810512"/>
    <lineage>
        <taxon>Bacteria</taxon>
        <taxon>Pseudomonadati</taxon>
        <taxon>Bacteroidota</taxon>
        <taxon>Cytophagia</taxon>
        <taxon>Cytophagales</taxon>
        <taxon>Fulvivirgaceae</taxon>
        <taxon>Fulvivirga</taxon>
    </lineage>
</organism>
<feature type="domain" description="ABC3 transporter permease C-terminal" evidence="7">
    <location>
        <begin position="379"/>
        <end position="494"/>
    </location>
</feature>
<evidence type="ECO:0000313" key="9">
    <source>
        <dbReference type="EMBL" id="QSE98680.1"/>
    </source>
</evidence>
<dbReference type="InterPro" id="IPR050250">
    <property type="entry name" value="Macrolide_Exporter_MacB"/>
</dbReference>
<dbReference type="PANTHER" id="PTHR30572">
    <property type="entry name" value="MEMBRANE COMPONENT OF TRANSPORTER-RELATED"/>
    <property type="match status" value="1"/>
</dbReference>
<evidence type="ECO:0000256" key="2">
    <source>
        <dbReference type="ARBA" id="ARBA00022475"/>
    </source>
</evidence>
<keyword evidence="10" id="KW-1185">Reference proteome</keyword>
<keyword evidence="3 6" id="KW-0812">Transmembrane</keyword>
<evidence type="ECO:0000256" key="3">
    <source>
        <dbReference type="ARBA" id="ARBA00022692"/>
    </source>
</evidence>
<feature type="transmembrane region" description="Helical" evidence="6">
    <location>
        <begin position="106"/>
        <end position="126"/>
    </location>
</feature>
<feature type="domain" description="ABC3 transporter permease C-terminal" evidence="7">
    <location>
        <begin position="754"/>
        <end position="860"/>
    </location>
</feature>
<evidence type="ECO:0000256" key="1">
    <source>
        <dbReference type="ARBA" id="ARBA00004651"/>
    </source>
</evidence>
<dbReference type="EMBL" id="CP070608">
    <property type="protein sequence ID" value="QSE98680.1"/>
    <property type="molecule type" value="Genomic_DNA"/>
</dbReference>
<keyword evidence="2" id="KW-1003">Cell membrane</keyword>
<evidence type="ECO:0000256" key="5">
    <source>
        <dbReference type="ARBA" id="ARBA00023136"/>
    </source>
</evidence>
<dbReference type="PANTHER" id="PTHR30572:SF18">
    <property type="entry name" value="ABC-TYPE MACROLIDE FAMILY EXPORT SYSTEM PERMEASE COMPONENT 2"/>
    <property type="match status" value="1"/>
</dbReference>
<dbReference type="InterPro" id="IPR025857">
    <property type="entry name" value="MacB_PCD"/>
</dbReference>
<dbReference type="Pfam" id="PF02687">
    <property type="entry name" value="FtsX"/>
    <property type="match status" value="2"/>
</dbReference>
<dbReference type="KEGG" id="fuv:JR347_06260"/>
<feature type="domain" description="MacB-like periplasmic core" evidence="8">
    <location>
        <begin position="105"/>
        <end position="326"/>
    </location>
</feature>
<feature type="transmembrane region" description="Helical" evidence="6">
    <location>
        <begin position="512"/>
        <end position="536"/>
    </location>
</feature>
<keyword evidence="5 6" id="KW-0472">Membrane</keyword>
<feature type="transmembrane region" description="Helical" evidence="6">
    <location>
        <begin position="751"/>
        <end position="776"/>
    </location>
</feature>
<dbReference type="InterPro" id="IPR003838">
    <property type="entry name" value="ABC3_permease_C"/>
</dbReference>
<feature type="transmembrane region" description="Helical" evidence="6">
    <location>
        <begin position="419"/>
        <end position="448"/>
    </location>
</feature>
<evidence type="ECO:0000256" key="6">
    <source>
        <dbReference type="SAM" id="Phobius"/>
    </source>
</evidence>
<gene>
    <name evidence="9" type="ORF">JR347_06260</name>
</gene>
<dbReference type="NCBIfam" id="NF038403">
    <property type="entry name" value="perm_prefix_1"/>
    <property type="match status" value="1"/>
</dbReference>
<feature type="transmembrane region" description="Helical" evidence="6">
    <location>
        <begin position="832"/>
        <end position="856"/>
    </location>
</feature>
<evidence type="ECO:0000259" key="7">
    <source>
        <dbReference type="Pfam" id="PF02687"/>
    </source>
</evidence>
<proteinExistence type="predicted"/>
<accession>A0A975A1X2</accession>
<dbReference type="RefSeq" id="WP_205723194.1">
    <property type="nucleotide sequence ID" value="NZ_CP070608.1"/>
</dbReference>
<feature type="transmembrane region" description="Helical" evidence="6">
    <location>
        <begin position="375"/>
        <end position="398"/>
    </location>
</feature>
<evidence type="ECO:0000256" key="4">
    <source>
        <dbReference type="ARBA" id="ARBA00022989"/>
    </source>
</evidence>
<evidence type="ECO:0000259" key="8">
    <source>
        <dbReference type="Pfam" id="PF12704"/>
    </source>
</evidence>
<keyword evidence="4 6" id="KW-1133">Transmembrane helix</keyword>
<feature type="domain" description="MacB-like periplasmic core" evidence="8">
    <location>
        <begin position="575"/>
        <end position="681"/>
    </location>
</feature>